<dbReference type="Pfam" id="PF12937">
    <property type="entry name" value="F-box-like"/>
    <property type="match status" value="1"/>
</dbReference>
<dbReference type="InterPro" id="IPR036047">
    <property type="entry name" value="F-box-like_dom_sf"/>
</dbReference>
<evidence type="ECO:0000259" key="1">
    <source>
        <dbReference type="Pfam" id="PF12937"/>
    </source>
</evidence>
<proteinExistence type="predicted"/>
<protein>
    <recommendedName>
        <fullName evidence="1">F-box domain-containing protein</fullName>
    </recommendedName>
</protein>
<sequence>MLRRQPKHWKLRDITQPSCCGHPRPAAPLPDEISPVVVSMPIIFELPTELLEHVFSYIDSPTDLTNIGLTCKKLHAWSLPFLNRNLKITVPTKFGASEEDIKNAFAKASTATSLRFLHGLEIVRPSPSDSVKPEPRNMRFKSSKQVKTVHSAFNIYLRQLLSDIPRRQLRSISFHQDPDYTPDGHTRYENLEPYTVAMIFSPRNNITKLNISITHSIFYQCEQMKMPHLKYLEFHSRPNLQAYHIVFSILHSCQNNLRELHCFNKVPFADGFPLPPPSYWTEMNRGYGEWTSCYTCRQDAGFKDRTISLTRLRRWFVHGMGVELMNVFLDKDIVKPSPLVEVEVQTVMFPVVGFRTNDSGSLLPLNGFLRYACQRDPEGDIISLPDFLMRARNLTQIDLRFYQGDSIDWLDALQYHANSLRRLQFYPLAKIGEKDVVLSDSDIEKIGKSLPNLETLSVSPTGHFPESTLDPVVFPKLKFFHHVAAERYLYMWPAPDIVIMILEKKLGDAPPRNNLRLVRFGAPPVSLLITRKKSKTTNSYVRLITEEDYPTVVEGLGGAI</sequence>
<dbReference type="AlphaFoldDB" id="A0AAV9XRR9"/>
<evidence type="ECO:0000313" key="2">
    <source>
        <dbReference type="EMBL" id="KAK6544779.1"/>
    </source>
</evidence>
<organism evidence="2 3">
    <name type="scientific">Orbilia ellipsospora</name>
    <dbReference type="NCBI Taxonomy" id="2528407"/>
    <lineage>
        <taxon>Eukaryota</taxon>
        <taxon>Fungi</taxon>
        <taxon>Dikarya</taxon>
        <taxon>Ascomycota</taxon>
        <taxon>Pezizomycotina</taxon>
        <taxon>Orbiliomycetes</taxon>
        <taxon>Orbiliales</taxon>
        <taxon>Orbiliaceae</taxon>
        <taxon>Orbilia</taxon>
    </lineage>
</organism>
<dbReference type="EMBL" id="JAVHJO010000001">
    <property type="protein sequence ID" value="KAK6544779.1"/>
    <property type="molecule type" value="Genomic_DNA"/>
</dbReference>
<keyword evidence="3" id="KW-1185">Reference proteome</keyword>
<accession>A0AAV9XRR9</accession>
<comment type="caution">
    <text evidence="2">The sequence shown here is derived from an EMBL/GenBank/DDBJ whole genome shotgun (WGS) entry which is preliminary data.</text>
</comment>
<gene>
    <name evidence="2" type="ORF">TWF694_001462</name>
</gene>
<name>A0AAV9XRR9_9PEZI</name>
<dbReference type="InterPro" id="IPR001810">
    <property type="entry name" value="F-box_dom"/>
</dbReference>
<dbReference type="Proteomes" id="UP001365542">
    <property type="component" value="Unassembled WGS sequence"/>
</dbReference>
<reference evidence="2 3" key="1">
    <citation type="submission" date="2019-10" db="EMBL/GenBank/DDBJ databases">
        <authorList>
            <person name="Palmer J.M."/>
        </authorList>
    </citation>
    <scope>NUCLEOTIDE SEQUENCE [LARGE SCALE GENOMIC DNA]</scope>
    <source>
        <strain evidence="2 3">TWF694</strain>
    </source>
</reference>
<feature type="domain" description="F-box" evidence="1">
    <location>
        <begin position="44"/>
        <end position="76"/>
    </location>
</feature>
<evidence type="ECO:0000313" key="3">
    <source>
        <dbReference type="Proteomes" id="UP001365542"/>
    </source>
</evidence>
<dbReference type="Gene3D" id="1.20.1280.50">
    <property type="match status" value="1"/>
</dbReference>
<dbReference type="SUPFAM" id="SSF52047">
    <property type="entry name" value="RNI-like"/>
    <property type="match status" value="1"/>
</dbReference>
<dbReference type="SUPFAM" id="SSF81383">
    <property type="entry name" value="F-box domain"/>
    <property type="match status" value="1"/>
</dbReference>